<comment type="catalytic activity">
    <reaction evidence="3">
        <text>L-glutaminyl-[protein] + H2O = L-glutamyl-[protein] + NH4(+)</text>
        <dbReference type="Rhea" id="RHEA:16441"/>
        <dbReference type="Rhea" id="RHEA-COMP:10207"/>
        <dbReference type="Rhea" id="RHEA-COMP:10208"/>
        <dbReference type="ChEBI" id="CHEBI:15377"/>
        <dbReference type="ChEBI" id="CHEBI:28938"/>
        <dbReference type="ChEBI" id="CHEBI:29973"/>
        <dbReference type="ChEBI" id="CHEBI:30011"/>
        <dbReference type="EC" id="3.5.1.44"/>
    </reaction>
</comment>
<dbReference type="EMBL" id="MSZX01000005">
    <property type="protein sequence ID" value="OPA77613.1"/>
    <property type="molecule type" value="Genomic_DNA"/>
</dbReference>
<dbReference type="PANTHER" id="PTHR42872:SF3">
    <property type="entry name" value="PROTEIN-GLUTAMATE METHYLESTERASE_PROTEIN-GLUTAMINE GLUTAMINASE 1"/>
    <property type="match status" value="1"/>
</dbReference>
<keyword evidence="3" id="KW-0963">Cytoplasm</keyword>
<dbReference type="GO" id="GO:0005737">
    <property type="term" value="C:cytoplasm"/>
    <property type="evidence" value="ECO:0007669"/>
    <property type="project" value="UniProtKB-SubCell"/>
</dbReference>
<proteinExistence type="inferred from homology"/>
<evidence type="ECO:0000259" key="7">
    <source>
        <dbReference type="PROSITE" id="PS50122"/>
    </source>
</evidence>
<dbReference type="OrthoDB" id="9793421at2"/>
<dbReference type="CDD" id="cd16432">
    <property type="entry name" value="CheB_Rec"/>
    <property type="match status" value="1"/>
</dbReference>
<dbReference type="CDD" id="cd17541">
    <property type="entry name" value="REC_CheB-like"/>
    <property type="match status" value="1"/>
</dbReference>
<feature type="domain" description="Response regulatory" evidence="6">
    <location>
        <begin position="5"/>
        <end position="122"/>
    </location>
</feature>
<dbReference type="SUPFAM" id="SSF52172">
    <property type="entry name" value="CheY-like"/>
    <property type="match status" value="1"/>
</dbReference>
<comment type="PTM">
    <text evidence="3">Phosphorylated by CheA. Phosphorylation of the N-terminal regulatory domain activates the methylesterase activity.</text>
</comment>
<dbReference type="SMART" id="SM00448">
    <property type="entry name" value="REC"/>
    <property type="match status" value="1"/>
</dbReference>
<dbReference type="Gene3D" id="3.40.50.180">
    <property type="entry name" value="Methylesterase CheB, C-terminal domain"/>
    <property type="match status" value="1"/>
</dbReference>
<dbReference type="Proteomes" id="UP000190188">
    <property type="component" value="Unassembled WGS sequence"/>
</dbReference>
<gene>
    <name evidence="3" type="primary">cheB</name>
    <name evidence="8" type="ORF">BVG16_14300</name>
</gene>
<keyword evidence="1 3" id="KW-0378">Hydrolase</keyword>
<dbReference type="InterPro" id="IPR000673">
    <property type="entry name" value="Sig_transdc_resp-reg_Me-estase"/>
</dbReference>
<feature type="active site" evidence="3 4">
    <location>
        <position position="253"/>
    </location>
</feature>
<comment type="caution">
    <text evidence="8">The sequence shown here is derived from an EMBL/GenBank/DDBJ whole genome shotgun (WGS) entry which is preliminary data.</text>
</comment>
<protein>
    <recommendedName>
        <fullName evidence="3">Protein-glutamate methylesterase/protein-glutamine glutaminase</fullName>
        <ecNumber evidence="3">3.1.1.61</ecNumber>
        <ecNumber evidence="3">3.5.1.44</ecNumber>
    </recommendedName>
</protein>
<comment type="function">
    <text evidence="3">Involved in chemotaxis. Part of a chemotaxis signal transduction system that modulates chemotaxis in response to various stimuli. Catalyzes the demethylation of specific methylglutamate residues introduced into the chemoreceptors (methyl-accepting chemotaxis proteins or MCP) by CheR. Also mediates the irreversible deamidation of specific glutamine residues to glutamic acid.</text>
</comment>
<dbReference type="InterPro" id="IPR035909">
    <property type="entry name" value="CheB_C"/>
</dbReference>
<comment type="subcellular location">
    <subcellularLocation>
        <location evidence="3">Cytoplasm</location>
    </subcellularLocation>
</comment>
<organism evidence="8 9">
    <name type="scientific">Paenibacillus selenitireducens</name>
    <dbReference type="NCBI Taxonomy" id="1324314"/>
    <lineage>
        <taxon>Bacteria</taxon>
        <taxon>Bacillati</taxon>
        <taxon>Bacillota</taxon>
        <taxon>Bacilli</taxon>
        <taxon>Bacillales</taxon>
        <taxon>Paenibacillaceae</taxon>
        <taxon>Paenibacillus</taxon>
    </lineage>
</organism>
<dbReference type="Gene3D" id="3.40.50.2300">
    <property type="match status" value="1"/>
</dbReference>
<keyword evidence="9" id="KW-1185">Reference proteome</keyword>
<dbReference type="InterPro" id="IPR001789">
    <property type="entry name" value="Sig_transdc_resp-reg_receiver"/>
</dbReference>
<name>A0A1T2XDB6_9BACL</name>
<sequence>MQKIKVLVVDDSAFMRKYISDMITSDPQFEIIDTARNGQEAIEKVKSLNPDVITMDIEMPVMNGLDALKIMMDKHPVPVIMLSSFTEKGARETILALELGAFDFIQKPSGTISFDIHKVGEYLVERLRAAIGSKAGRRQITPPPVPKAPVTKQIIQEKPTFTNRATTTSPIPKYEPKTLNLKNVKTEVIRETAATVVPTFKATPKMESIHPMKKTSFDQIVAIGSSTGGPRALKEVLTGLPEDFPAPIVIVQHMPANFTKSLAQRLDTFCQIHVVEAGDGEQLQPGTAYIAPGGWHMTIRKEAKGKYVTHLEKTELRNGHRPSVDILYESLLDMKELERHIVLLTGMGSDGAKGMKALFDHGVKSTFAENEESCVVFGMPRSAIELKCVQHILPVQEIAPKLVDVVK</sequence>
<evidence type="ECO:0000256" key="3">
    <source>
        <dbReference type="HAMAP-Rule" id="MF_00099"/>
    </source>
</evidence>
<keyword evidence="3 5" id="KW-0597">Phosphoprotein</keyword>
<comment type="domain">
    <text evidence="3">Contains a C-terminal catalytic domain, and an N-terminal region which modulates catalytic activity.</text>
</comment>
<evidence type="ECO:0000259" key="6">
    <source>
        <dbReference type="PROSITE" id="PS50110"/>
    </source>
</evidence>
<evidence type="ECO:0000256" key="1">
    <source>
        <dbReference type="ARBA" id="ARBA00022801"/>
    </source>
</evidence>
<dbReference type="SUPFAM" id="SSF52738">
    <property type="entry name" value="Methylesterase CheB, C-terminal domain"/>
    <property type="match status" value="1"/>
</dbReference>
<dbReference type="EC" id="3.5.1.44" evidence="3"/>
<dbReference type="PROSITE" id="PS50110">
    <property type="entry name" value="RESPONSE_REGULATORY"/>
    <property type="match status" value="1"/>
</dbReference>
<keyword evidence="3 4" id="KW-0145">Chemotaxis</keyword>
<dbReference type="PROSITE" id="PS50122">
    <property type="entry name" value="CHEB"/>
    <property type="match status" value="1"/>
</dbReference>
<evidence type="ECO:0000256" key="2">
    <source>
        <dbReference type="ARBA" id="ARBA00048267"/>
    </source>
</evidence>
<feature type="modified residue" description="4-aspartylphosphate" evidence="3 5">
    <location>
        <position position="56"/>
    </location>
</feature>
<dbReference type="NCBIfam" id="NF001965">
    <property type="entry name" value="PRK00742.1"/>
    <property type="match status" value="1"/>
</dbReference>
<reference evidence="8 9" key="1">
    <citation type="submission" date="2017-01" db="EMBL/GenBank/DDBJ databases">
        <title>Genome analysis of Paenibacillus selenitrireducens ES3-24.</title>
        <authorList>
            <person name="Xu D."/>
            <person name="Yao R."/>
            <person name="Zheng S."/>
        </authorList>
    </citation>
    <scope>NUCLEOTIDE SEQUENCE [LARGE SCALE GENOMIC DNA]</scope>
    <source>
        <strain evidence="8 9">ES3-24</strain>
    </source>
</reference>
<dbReference type="GO" id="GO:0008984">
    <property type="term" value="F:protein-glutamate methylesterase activity"/>
    <property type="evidence" value="ECO:0007669"/>
    <property type="project" value="UniProtKB-UniRule"/>
</dbReference>
<dbReference type="GO" id="GO:0000156">
    <property type="term" value="F:phosphorelay response regulator activity"/>
    <property type="evidence" value="ECO:0007669"/>
    <property type="project" value="InterPro"/>
</dbReference>
<evidence type="ECO:0000256" key="4">
    <source>
        <dbReference type="PROSITE-ProRule" id="PRU00050"/>
    </source>
</evidence>
<comment type="similarity">
    <text evidence="3">Belongs to the CheB family.</text>
</comment>
<dbReference type="STRING" id="1324314.BVG16_14300"/>
<dbReference type="PANTHER" id="PTHR42872">
    <property type="entry name" value="PROTEIN-GLUTAMATE METHYLESTERASE/PROTEIN-GLUTAMINE GLUTAMINASE"/>
    <property type="match status" value="1"/>
</dbReference>
<dbReference type="GO" id="GO:0050568">
    <property type="term" value="F:protein-glutamine glutaminase activity"/>
    <property type="evidence" value="ECO:0007669"/>
    <property type="project" value="UniProtKB-UniRule"/>
</dbReference>
<dbReference type="InterPro" id="IPR011006">
    <property type="entry name" value="CheY-like_superfamily"/>
</dbReference>
<dbReference type="EC" id="3.1.1.61" evidence="3"/>
<feature type="domain" description="CheB-type methylesterase" evidence="7">
    <location>
        <begin position="214"/>
        <end position="407"/>
    </location>
</feature>
<evidence type="ECO:0000313" key="9">
    <source>
        <dbReference type="Proteomes" id="UP000190188"/>
    </source>
</evidence>
<dbReference type="HAMAP" id="MF_00099">
    <property type="entry name" value="CheB_chemtxs"/>
    <property type="match status" value="1"/>
</dbReference>
<accession>A0A1T2XDB6</accession>
<dbReference type="Pfam" id="PF01339">
    <property type="entry name" value="CheB_methylest"/>
    <property type="match status" value="1"/>
</dbReference>
<feature type="active site" evidence="3 4">
    <location>
        <position position="226"/>
    </location>
</feature>
<dbReference type="PIRSF" id="PIRSF000876">
    <property type="entry name" value="RR_chemtxs_CheB"/>
    <property type="match status" value="1"/>
</dbReference>
<evidence type="ECO:0000313" key="8">
    <source>
        <dbReference type="EMBL" id="OPA77613.1"/>
    </source>
</evidence>
<dbReference type="GO" id="GO:0006935">
    <property type="term" value="P:chemotaxis"/>
    <property type="evidence" value="ECO:0007669"/>
    <property type="project" value="UniProtKB-UniRule"/>
</dbReference>
<dbReference type="AlphaFoldDB" id="A0A1T2XDB6"/>
<dbReference type="Pfam" id="PF00072">
    <property type="entry name" value="Response_reg"/>
    <property type="match status" value="1"/>
</dbReference>
<comment type="catalytic activity">
    <reaction evidence="2 3">
        <text>[protein]-L-glutamate 5-O-methyl ester + H2O = L-glutamyl-[protein] + methanol + H(+)</text>
        <dbReference type="Rhea" id="RHEA:23236"/>
        <dbReference type="Rhea" id="RHEA-COMP:10208"/>
        <dbReference type="Rhea" id="RHEA-COMP:10311"/>
        <dbReference type="ChEBI" id="CHEBI:15377"/>
        <dbReference type="ChEBI" id="CHEBI:15378"/>
        <dbReference type="ChEBI" id="CHEBI:17790"/>
        <dbReference type="ChEBI" id="CHEBI:29973"/>
        <dbReference type="ChEBI" id="CHEBI:82795"/>
        <dbReference type="EC" id="3.1.1.61"/>
    </reaction>
</comment>
<feature type="active site" evidence="3 4">
    <location>
        <position position="350"/>
    </location>
</feature>
<dbReference type="RefSeq" id="WP_078499355.1">
    <property type="nucleotide sequence ID" value="NZ_MSZX01000005.1"/>
</dbReference>
<dbReference type="InterPro" id="IPR008248">
    <property type="entry name" value="CheB-like"/>
</dbReference>
<evidence type="ECO:0000256" key="5">
    <source>
        <dbReference type="PROSITE-ProRule" id="PRU00169"/>
    </source>
</evidence>